<comment type="caution">
    <text evidence="2">The sequence shown here is derived from an EMBL/GenBank/DDBJ whole genome shotgun (WGS) entry which is preliminary data.</text>
</comment>
<evidence type="ECO:0008006" key="4">
    <source>
        <dbReference type="Google" id="ProtNLM"/>
    </source>
</evidence>
<gene>
    <name evidence="2" type="ORF">AO067_24035</name>
</gene>
<sequence length="68" mass="8113">MPICRIDFQRCHSIDEGQFIKKDFYMKNKRARDSVNGRFIPLEEARKRPRETTVETVKKPGRKKTTDD</sequence>
<dbReference type="Proteomes" id="UP000053048">
    <property type="component" value="Unassembled WGS sequence"/>
</dbReference>
<dbReference type="EMBL" id="LKEJ01000128">
    <property type="protein sequence ID" value="KTB63704.1"/>
    <property type="molecule type" value="Genomic_DNA"/>
</dbReference>
<evidence type="ECO:0000313" key="2">
    <source>
        <dbReference type="EMBL" id="KTB63704.1"/>
    </source>
</evidence>
<protein>
    <recommendedName>
        <fullName evidence="4">Competence/damage inducible protein CinA</fullName>
    </recommendedName>
</protein>
<dbReference type="AlphaFoldDB" id="A0A0W0HSG5"/>
<evidence type="ECO:0000313" key="3">
    <source>
        <dbReference type="Proteomes" id="UP000053048"/>
    </source>
</evidence>
<evidence type="ECO:0000256" key="1">
    <source>
        <dbReference type="SAM" id="MobiDB-lite"/>
    </source>
</evidence>
<feature type="region of interest" description="Disordered" evidence="1">
    <location>
        <begin position="42"/>
        <end position="68"/>
    </location>
</feature>
<accession>A0A0W0HSG5</accession>
<organism evidence="2 3">
    <name type="scientific">Pseudomonas viridiflava ICMP 13104</name>
    <dbReference type="NCBI Taxonomy" id="1198305"/>
    <lineage>
        <taxon>Bacteria</taxon>
        <taxon>Pseudomonadati</taxon>
        <taxon>Pseudomonadota</taxon>
        <taxon>Gammaproteobacteria</taxon>
        <taxon>Pseudomonadales</taxon>
        <taxon>Pseudomonadaceae</taxon>
        <taxon>Pseudomonas</taxon>
    </lineage>
</organism>
<proteinExistence type="predicted"/>
<reference evidence="2 3" key="1">
    <citation type="submission" date="2015-09" db="EMBL/GenBank/DDBJ databases">
        <title>Genome sequence of ICMP 13104.</title>
        <authorList>
            <person name="Visnovsky S."/>
            <person name="Lu A."/>
            <person name="Panda P."/>
            <person name="Pitman A."/>
        </authorList>
    </citation>
    <scope>NUCLEOTIDE SEQUENCE [LARGE SCALE GENOMIC DNA]</scope>
    <source>
        <strain evidence="2 3">ICMP 13104</strain>
    </source>
</reference>
<name>A0A0W0HSG5_PSEVI</name>
<keyword evidence="3" id="KW-1185">Reference proteome</keyword>